<reference evidence="1 2" key="1">
    <citation type="journal article" date="2018" name="Front. Plant Sci.">
        <title>Red Clover (Trifolium pratense) and Zigzag Clover (T. medium) - A Picture of Genomic Similarities and Differences.</title>
        <authorList>
            <person name="Dluhosova J."/>
            <person name="Istvanek J."/>
            <person name="Nedelnik J."/>
            <person name="Repkova J."/>
        </authorList>
    </citation>
    <scope>NUCLEOTIDE SEQUENCE [LARGE SCALE GENOMIC DNA]</scope>
    <source>
        <strain evidence="2">cv. 10/8</strain>
        <tissue evidence="1">Leaf</tissue>
    </source>
</reference>
<sequence>MQQGLTHSCQSDPGPWQVCEVNVVLGLIGEDGGSNQQNE</sequence>
<protein>
    <submittedName>
        <fullName evidence="1">Uncharacterized protein</fullName>
    </submittedName>
</protein>
<dbReference type="EMBL" id="LXQA010072795">
    <property type="protein sequence ID" value="MCI09475.1"/>
    <property type="molecule type" value="Genomic_DNA"/>
</dbReference>
<organism evidence="1 2">
    <name type="scientific">Trifolium medium</name>
    <dbReference type="NCBI Taxonomy" id="97028"/>
    <lineage>
        <taxon>Eukaryota</taxon>
        <taxon>Viridiplantae</taxon>
        <taxon>Streptophyta</taxon>
        <taxon>Embryophyta</taxon>
        <taxon>Tracheophyta</taxon>
        <taxon>Spermatophyta</taxon>
        <taxon>Magnoliopsida</taxon>
        <taxon>eudicotyledons</taxon>
        <taxon>Gunneridae</taxon>
        <taxon>Pentapetalae</taxon>
        <taxon>rosids</taxon>
        <taxon>fabids</taxon>
        <taxon>Fabales</taxon>
        <taxon>Fabaceae</taxon>
        <taxon>Papilionoideae</taxon>
        <taxon>50 kb inversion clade</taxon>
        <taxon>NPAAA clade</taxon>
        <taxon>Hologalegina</taxon>
        <taxon>IRL clade</taxon>
        <taxon>Trifolieae</taxon>
        <taxon>Trifolium</taxon>
    </lineage>
</organism>
<dbReference type="Proteomes" id="UP000265520">
    <property type="component" value="Unassembled WGS sequence"/>
</dbReference>
<dbReference type="AlphaFoldDB" id="A0A392PF30"/>
<evidence type="ECO:0000313" key="1">
    <source>
        <dbReference type="EMBL" id="MCI09475.1"/>
    </source>
</evidence>
<comment type="caution">
    <text evidence="1">The sequence shown here is derived from an EMBL/GenBank/DDBJ whole genome shotgun (WGS) entry which is preliminary data.</text>
</comment>
<name>A0A392PF30_9FABA</name>
<keyword evidence="2" id="KW-1185">Reference proteome</keyword>
<evidence type="ECO:0000313" key="2">
    <source>
        <dbReference type="Proteomes" id="UP000265520"/>
    </source>
</evidence>
<proteinExistence type="predicted"/>
<feature type="non-terminal residue" evidence="1">
    <location>
        <position position="39"/>
    </location>
</feature>
<accession>A0A392PF30</accession>